<dbReference type="Proteomes" id="UP000234275">
    <property type="component" value="Unassembled WGS sequence"/>
</dbReference>
<gene>
    <name evidence="1" type="ORF">P170DRAFT_93525</name>
</gene>
<dbReference type="AlphaFoldDB" id="A0A2I2GGA3"/>
<sequence length="105" mass="11759">MTPHASGGRTEHQRLVQFCLLLYGAVISSERRGDRQTCCSPTHCRKHCGSLPCVEKATTKCIDSAWCISLPQSDWHKNGQKTAADQRVCRYDITELTSNGSFLHH</sequence>
<evidence type="ECO:0000313" key="2">
    <source>
        <dbReference type="Proteomes" id="UP000234275"/>
    </source>
</evidence>
<dbReference type="GeneID" id="36563145"/>
<evidence type="ECO:0000313" key="1">
    <source>
        <dbReference type="EMBL" id="PLB51918.1"/>
    </source>
</evidence>
<reference evidence="1 2" key="1">
    <citation type="submission" date="2016-12" db="EMBL/GenBank/DDBJ databases">
        <title>The genomes of Aspergillus section Nigri reveals drivers in fungal speciation.</title>
        <authorList>
            <consortium name="DOE Joint Genome Institute"/>
            <person name="Vesth T.C."/>
            <person name="Nybo J."/>
            <person name="Theobald S."/>
            <person name="Brandl J."/>
            <person name="Frisvad J.C."/>
            <person name="Nielsen K.F."/>
            <person name="Lyhne E.K."/>
            <person name="Kogle M.E."/>
            <person name="Kuo A."/>
            <person name="Riley R."/>
            <person name="Clum A."/>
            <person name="Nolan M."/>
            <person name="Lipzen A."/>
            <person name="Salamov A."/>
            <person name="Henrissat B."/>
            <person name="Wiebenga A."/>
            <person name="De Vries R.P."/>
            <person name="Grigoriev I.V."/>
            <person name="Mortensen U.H."/>
            <person name="Andersen M.R."/>
            <person name="Baker S.E."/>
        </authorList>
    </citation>
    <scope>NUCLEOTIDE SEQUENCE [LARGE SCALE GENOMIC DNA]</scope>
    <source>
        <strain evidence="1 2">IBT 23096</strain>
    </source>
</reference>
<protein>
    <submittedName>
        <fullName evidence="1">Uncharacterized protein</fullName>
    </submittedName>
</protein>
<comment type="caution">
    <text evidence="1">The sequence shown here is derived from an EMBL/GenBank/DDBJ whole genome shotgun (WGS) entry which is preliminary data.</text>
</comment>
<keyword evidence="2" id="KW-1185">Reference proteome</keyword>
<dbReference type="RefSeq" id="XP_024707220.1">
    <property type="nucleotide sequence ID" value="XM_024855438.1"/>
</dbReference>
<name>A0A2I2GGA3_9EURO</name>
<dbReference type="VEuPathDB" id="FungiDB:P170DRAFT_93525"/>
<dbReference type="EMBL" id="MSFO01000002">
    <property type="protein sequence ID" value="PLB51918.1"/>
    <property type="molecule type" value="Genomic_DNA"/>
</dbReference>
<proteinExistence type="predicted"/>
<organism evidence="1 2">
    <name type="scientific">Aspergillus steynii IBT 23096</name>
    <dbReference type="NCBI Taxonomy" id="1392250"/>
    <lineage>
        <taxon>Eukaryota</taxon>
        <taxon>Fungi</taxon>
        <taxon>Dikarya</taxon>
        <taxon>Ascomycota</taxon>
        <taxon>Pezizomycotina</taxon>
        <taxon>Eurotiomycetes</taxon>
        <taxon>Eurotiomycetidae</taxon>
        <taxon>Eurotiales</taxon>
        <taxon>Aspergillaceae</taxon>
        <taxon>Aspergillus</taxon>
        <taxon>Aspergillus subgen. Circumdati</taxon>
    </lineage>
</organism>
<accession>A0A2I2GGA3</accession>